<evidence type="ECO:0000313" key="3">
    <source>
        <dbReference type="EMBL" id="KYK58470.1"/>
    </source>
</evidence>
<dbReference type="InParanoid" id="A0A151GN02"/>
<sequence length="964" mass="105257">MGRLVNGSAGSRTRIDRLVDWAASHGAVLHPSVEVYDDAGTGLSFRVHAAASKPVQPYEPIVDLPTSLTLSYLDALSDQSASRLGGQVLSGLAPHVVGRLFLVKEHLRGEDSFWWPYLQALPQPADTQSWALPPFWSAEEAELLEGTNLEVGMKKINTDVQREFRAAMEQLSTAGDGGVVGNGSNGGDGGDGNGNGGDGGDGNGNGNGCPLTASSLTPALYHWAYCIFSSRSFRPSLVLPASRRDGLPDGVSMDDFSVLLPLFDIGNHDMTTDIRWHLDDARSSCRLEVGKAHQAGEQIFNNYSMKTNAELLLGYGFLVPATDKLHNDYIHVRKRTTSAPVASDEYLISRRPFSHPSSLVARAKRTLAVEPPTDVMGALQHVQPDMVWDIFRTLAQARRLVLDHGKPGSDAERHQRQALLSGRVADEARPVLEQTAAVIQHKVLQELERLDETDVEIVGGDVDLLTANQRLALDYRDRCRKVLESTLEAIGRDEMLGAMMEEPMTPMADLDHGHDGDTTRLGAAPCDTRATWRVEINPHDVDAPRGLRGHARSWPAATPLSTGWTRQVTNDAPVRDAVKVTGPEEEAVDGRNKSTLPAEPLETIPPAAGLVSFIAMSALHSAPPKRLLDRSTTHPRLDPSSPPSRDADGLAKEKGSVPLDFATNHAPYYRLLLAPDPRPHGYVHPRTVAKMPWPASFSVDDEARTVTLAPAPEGVSLSEHANAAFQQAVDAAIPMRDDFPTLAGTHSEYYRVVGARDFVHVERYAASLFGIAARGSHLTCFVRSAPSSPPRQGRPRRDEIKIWVARRSRHLYMFPGMLDSTAAGGLQSKDSPLDCVIAEAVEEASLPPELVRSSVRSTGVITLSTRDPRSELFHSEILYVYDLELADDVIPRPGDGEVEEFILMGCDEVRRRIVAGEFKPNVCAVLVDFLMRHGEITPEDEPDYVDLCARVRRQLPVPTTSDEP</sequence>
<proteinExistence type="predicted"/>
<gene>
    <name evidence="3" type="ORF">DCS_05486</name>
</gene>
<accession>A0A151GN02</accession>
<dbReference type="InterPro" id="IPR015797">
    <property type="entry name" value="NUDIX_hydrolase-like_dom_sf"/>
</dbReference>
<evidence type="ECO:0000259" key="2">
    <source>
        <dbReference type="PROSITE" id="PS51462"/>
    </source>
</evidence>
<dbReference type="AlphaFoldDB" id="A0A151GN02"/>
<dbReference type="Gene3D" id="3.90.1410.10">
    <property type="entry name" value="set domain protein methyltransferase, domain 1"/>
    <property type="match status" value="1"/>
</dbReference>
<name>A0A151GN02_DRECN</name>
<dbReference type="InterPro" id="IPR046341">
    <property type="entry name" value="SET_dom_sf"/>
</dbReference>
<dbReference type="GO" id="GO:0005634">
    <property type="term" value="C:nucleus"/>
    <property type="evidence" value="ECO:0007669"/>
    <property type="project" value="TreeGrafter"/>
</dbReference>
<feature type="compositionally biased region" description="Basic and acidic residues" evidence="1">
    <location>
        <begin position="626"/>
        <end position="637"/>
    </location>
</feature>
<dbReference type="PANTHER" id="PTHR13271">
    <property type="entry name" value="UNCHARACTERIZED PUTATIVE METHYLTRANSFERASE"/>
    <property type="match status" value="1"/>
</dbReference>
<reference evidence="3 4" key="1">
    <citation type="journal article" date="2016" name="Sci. Rep.">
        <title>Insights into Adaptations to a Near-Obligate Nematode Endoparasitic Lifestyle from the Finished Genome of Drechmeria coniospora.</title>
        <authorList>
            <person name="Zhang L."/>
            <person name="Zhou Z."/>
            <person name="Guo Q."/>
            <person name="Fokkens L."/>
            <person name="Miskei M."/>
            <person name="Pocsi I."/>
            <person name="Zhang W."/>
            <person name="Chen M."/>
            <person name="Wang L."/>
            <person name="Sun Y."/>
            <person name="Donzelli B.G."/>
            <person name="Gibson D.M."/>
            <person name="Nelson D.R."/>
            <person name="Luo J.G."/>
            <person name="Rep M."/>
            <person name="Liu H."/>
            <person name="Yang S."/>
            <person name="Wang J."/>
            <person name="Krasnoff S.B."/>
            <person name="Xu Y."/>
            <person name="Molnar I."/>
            <person name="Lin M."/>
        </authorList>
    </citation>
    <scope>NUCLEOTIDE SEQUENCE [LARGE SCALE GENOMIC DNA]</scope>
    <source>
        <strain evidence="3 4">ARSEF 6962</strain>
    </source>
</reference>
<dbReference type="PANTHER" id="PTHR13271:SF146">
    <property type="entry name" value="SET DOMAIN-CONTAINING PROTEIN"/>
    <property type="match status" value="1"/>
</dbReference>
<dbReference type="GeneID" id="63718129"/>
<feature type="region of interest" description="Disordered" evidence="1">
    <location>
        <begin position="626"/>
        <end position="652"/>
    </location>
</feature>
<dbReference type="PROSITE" id="PS51462">
    <property type="entry name" value="NUDIX"/>
    <property type="match status" value="1"/>
</dbReference>
<feature type="region of interest" description="Disordered" evidence="1">
    <location>
        <begin position="175"/>
        <end position="201"/>
    </location>
</feature>
<protein>
    <submittedName>
        <fullName evidence="3">SET domain protein</fullName>
    </submittedName>
</protein>
<evidence type="ECO:0000313" key="4">
    <source>
        <dbReference type="Proteomes" id="UP000076580"/>
    </source>
</evidence>
<dbReference type="FunFam" id="3.90.79.10:FF:000019">
    <property type="entry name" value="Thiamin pyrophosphokinase, putative"/>
    <property type="match status" value="1"/>
</dbReference>
<dbReference type="STRING" id="98403.A0A151GN02"/>
<dbReference type="GO" id="GO:0044715">
    <property type="term" value="F:8-oxo-dGDP phosphatase activity"/>
    <property type="evidence" value="ECO:0007669"/>
    <property type="project" value="UniProtKB-ARBA"/>
</dbReference>
<dbReference type="GO" id="GO:0016279">
    <property type="term" value="F:protein-lysine N-methyltransferase activity"/>
    <property type="evidence" value="ECO:0007669"/>
    <property type="project" value="TreeGrafter"/>
</dbReference>
<organism evidence="3 4">
    <name type="scientific">Drechmeria coniospora</name>
    <name type="common">Nematophagous fungus</name>
    <name type="synonym">Meria coniospora</name>
    <dbReference type="NCBI Taxonomy" id="98403"/>
    <lineage>
        <taxon>Eukaryota</taxon>
        <taxon>Fungi</taxon>
        <taxon>Dikarya</taxon>
        <taxon>Ascomycota</taxon>
        <taxon>Pezizomycotina</taxon>
        <taxon>Sordariomycetes</taxon>
        <taxon>Hypocreomycetidae</taxon>
        <taxon>Hypocreales</taxon>
        <taxon>Ophiocordycipitaceae</taxon>
        <taxon>Drechmeria</taxon>
    </lineage>
</organism>
<feature type="domain" description="Nudix hydrolase" evidence="2">
    <location>
        <begin position="773"/>
        <end position="926"/>
    </location>
</feature>
<evidence type="ECO:0000256" key="1">
    <source>
        <dbReference type="SAM" id="MobiDB-lite"/>
    </source>
</evidence>
<keyword evidence="4" id="KW-1185">Reference proteome</keyword>
<dbReference type="SUPFAM" id="SSF82199">
    <property type="entry name" value="SET domain"/>
    <property type="match status" value="1"/>
</dbReference>
<dbReference type="Pfam" id="PF00293">
    <property type="entry name" value="NUDIX"/>
    <property type="match status" value="1"/>
</dbReference>
<dbReference type="CDD" id="cd03676">
    <property type="entry name" value="NUDIX_Tnr3_like"/>
    <property type="match status" value="1"/>
</dbReference>
<dbReference type="RefSeq" id="XP_040657822.1">
    <property type="nucleotide sequence ID" value="XM_040802789.1"/>
</dbReference>
<dbReference type="EMBL" id="LAYC01000002">
    <property type="protein sequence ID" value="KYK58470.1"/>
    <property type="molecule type" value="Genomic_DNA"/>
</dbReference>
<dbReference type="InterPro" id="IPR050600">
    <property type="entry name" value="SETD3_SETD6_MTase"/>
</dbReference>
<dbReference type="SUPFAM" id="SSF55811">
    <property type="entry name" value="Nudix"/>
    <property type="match status" value="1"/>
</dbReference>
<dbReference type="Gene3D" id="3.90.79.10">
    <property type="entry name" value="Nucleoside Triphosphate Pyrophosphohydrolase"/>
    <property type="match status" value="1"/>
</dbReference>
<dbReference type="Proteomes" id="UP000076580">
    <property type="component" value="Chromosome 02"/>
</dbReference>
<comment type="caution">
    <text evidence="3">The sequence shown here is derived from an EMBL/GenBank/DDBJ whole genome shotgun (WGS) entry which is preliminary data.</text>
</comment>
<dbReference type="InterPro" id="IPR000086">
    <property type="entry name" value="NUDIX_hydrolase_dom"/>
</dbReference>